<evidence type="ECO:0000259" key="11">
    <source>
        <dbReference type="PROSITE" id="PS50989"/>
    </source>
</evidence>
<dbReference type="EC" id="2.1.3.15" evidence="2"/>
<dbReference type="SUPFAM" id="SSF52096">
    <property type="entry name" value="ClpP/crotonase"/>
    <property type="match status" value="1"/>
</dbReference>
<evidence type="ECO:0000256" key="3">
    <source>
        <dbReference type="ARBA" id="ARBA00022516"/>
    </source>
</evidence>
<reference evidence="13 14" key="1">
    <citation type="journal article" date="2017" name="Nature">
        <title>Atmospheric trace gases support primary production in Antarctic desert surface soil.</title>
        <authorList>
            <person name="Ji M."/>
            <person name="Greening C."/>
            <person name="Vanwonterghem I."/>
            <person name="Carere C.R."/>
            <person name="Bay S.K."/>
            <person name="Steen J.A."/>
            <person name="Montgomery K."/>
            <person name="Lines T."/>
            <person name="Beardall J."/>
            <person name="van Dorst J."/>
            <person name="Snape I."/>
            <person name="Stott M.B."/>
            <person name="Hugenholtz P."/>
            <person name="Ferrari B.C."/>
        </authorList>
    </citation>
    <scope>NUCLEOTIDE SEQUENCE [LARGE SCALE GENOMIC DNA]</scope>
    <source>
        <strain evidence="13">RRmetagenome_bin12</strain>
    </source>
</reference>
<dbReference type="GO" id="GO:0009317">
    <property type="term" value="C:acetyl-CoA carboxylase complex"/>
    <property type="evidence" value="ECO:0007669"/>
    <property type="project" value="InterPro"/>
</dbReference>
<comment type="pathway">
    <text evidence="1">Lipid metabolism; malonyl-CoA biosynthesis; malonyl-CoA from acetyl-CoA: step 1/1.</text>
</comment>
<dbReference type="RefSeq" id="WP_337311937.1">
    <property type="nucleotide sequence ID" value="NZ_JAEKNS010000100.1"/>
</dbReference>
<keyword evidence="4 13" id="KW-0808">Transferase</keyword>
<dbReference type="Pfam" id="PF03255">
    <property type="entry name" value="ACCA"/>
    <property type="match status" value="1"/>
</dbReference>
<evidence type="ECO:0000313" key="12">
    <source>
        <dbReference type="EMBL" id="MBJ7595125.1"/>
    </source>
</evidence>
<evidence type="ECO:0000256" key="10">
    <source>
        <dbReference type="ARBA" id="ARBA00049152"/>
    </source>
</evidence>
<evidence type="ECO:0000256" key="2">
    <source>
        <dbReference type="ARBA" id="ARBA00011883"/>
    </source>
</evidence>
<evidence type="ECO:0000256" key="4">
    <source>
        <dbReference type="ARBA" id="ARBA00022679"/>
    </source>
</evidence>
<dbReference type="UniPathway" id="UPA00655">
    <property type="reaction ID" value="UER00711"/>
</dbReference>
<dbReference type="NCBIfam" id="NF041504">
    <property type="entry name" value="AccA_sub"/>
    <property type="match status" value="1"/>
</dbReference>
<evidence type="ECO:0000256" key="1">
    <source>
        <dbReference type="ARBA" id="ARBA00004956"/>
    </source>
</evidence>
<evidence type="ECO:0000256" key="7">
    <source>
        <dbReference type="ARBA" id="ARBA00022840"/>
    </source>
</evidence>
<dbReference type="InterPro" id="IPR029045">
    <property type="entry name" value="ClpP/crotonase-like_dom_sf"/>
</dbReference>
<keyword evidence="8" id="KW-0443">Lipid metabolism</keyword>
<keyword evidence="9" id="KW-0275">Fatty acid biosynthesis</keyword>
<dbReference type="Gene3D" id="3.90.226.10">
    <property type="entry name" value="2-enoyl-CoA Hydratase, Chain A, domain 1"/>
    <property type="match status" value="1"/>
</dbReference>
<dbReference type="AlphaFoldDB" id="A0A2W5YY16"/>
<dbReference type="Proteomes" id="UP000606991">
    <property type="component" value="Unassembled WGS sequence"/>
</dbReference>
<evidence type="ECO:0000256" key="9">
    <source>
        <dbReference type="ARBA" id="ARBA00023160"/>
    </source>
</evidence>
<comment type="caution">
    <text evidence="13">The sequence shown here is derived from an EMBL/GenBank/DDBJ whole genome shotgun (WGS) entry which is preliminary data.</text>
</comment>
<keyword evidence="6" id="KW-0276">Fatty acid metabolism</keyword>
<feature type="domain" description="CoA carboxyltransferase C-terminal" evidence="11">
    <location>
        <begin position="2"/>
        <end position="250"/>
    </location>
</feature>
<evidence type="ECO:0000256" key="6">
    <source>
        <dbReference type="ARBA" id="ARBA00022832"/>
    </source>
</evidence>
<keyword evidence="3" id="KW-0444">Lipid biosynthesis</keyword>
<accession>A0A934K3H8</accession>
<dbReference type="Proteomes" id="UP000248724">
    <property type="component" value="Unassembled WGS sequence"/>
</dbReference>
<organism evidence="13 14">
    <name type="scientific">Candidatus Aeolococcus gillhamiae</name>
    <dbReference type="NCBI Taxonomy" id="3127015"/>
    <lineage>
        <taxon>Bacteria</taxon>
        <taxon>Bacillati</taxon>
        <taxon>Candidatus Dormiibacterota</taxon>
        <taxon>Candidatus Dormibacteria</taxon>
        <taxon>Candidatus Aeolococcales</taxon>
        <taxon>Candidatus Aeolococcaceae</taxon>
        <taxon>Candidatus Aeolococcus</taxon>
    </lineage>
</organism>
<reference evidence="12 15" key="3">
    <citation type="submission" date="2020-10" db="EMBL/GenBank/DDBJ databases">
        <title>Ca. Dormibacterota MAGs.</title>
        <authorList>
            <person name="Montgomery K."/>
        </authorList>
    </citation>
    <scope>NUCLEOTIDE SEQUENCE [LARGE SCALE GENOMIC DNA]</scope>
    <source>
        <strain evidence="12">SC8812_S17_18</strain>
    </source>
</reference>
<keyword evidence="7" id="KW-0067">ATP-binding</keyword>
<dbReference type="PRINTS" id="PR01069">
    <property type="entry name" value="ACCCTRFRASEA"/>
</dbReference>
<dbReference type="EMBL" id="QHBU01000281">
    <property type="protein sequence ID" value="PZR77853.1"/>
    <property type="molecule type" value="Genomic_DNA"/>
</dbReference>
<evidence type="ECO:0000256" key="5">
    <source>
        <dbReference type="ARBA" id="ARBA00022741"/>
    </source>
</evidence>
<name>A0A2W5YY16_9BACT</name>
<keyword evidence="5" id="KW-0547">Nucleotide-binding</keyword>
<dbReference type="EMBL" id="JAEKNS010000100">
    <property type="protein sequence ID" value="MBJ7595125.1"/>
    <property type="molecule type" value="Genomic_DNA"/>
</dbReference>
<dbReference type="PANTHER" id="PTHR42853:SF3">
    <property type="entry name" value="ACETYL-COENZYME A CARBOXYLASE CARBOXYL TRANSFERASE SUBUNIT ALPHA, CHLOROPLASTIC"/>
    <property type="match status" value="1"/>
</dbReference>
<sequence length="272" mass="29017">MTVTTETAERERVAFAAVELARNPGRPRALQVIAAAFTEWTELRGDRLFGDDRAVVGGPALLDERWVMVIGQEKGTDAISRAVHNFGMPHPEGYRKAQRLMRTAEKFGMPVVCLVDTPAAHAGVGAEERGQAWAIAQSLITMLELRVPVVSAVLSEGGSGGALALALADRVLAFENAVYTVAPPETCAAILYRDAGQRGRAAAALRPGVATAHGIGLIDELIPEPSPGAHAHSSLCIAALRGALVRHLDELCAKDVDTLLMERTDRYRRAGD</sequence>
<evidence type="ECO:0000256" key="8">
    <source>
        <dbReference type="ARBA" id="ARBA00023098"/>
    </source>
</evidence>
<dbReference type="GO" id="GO:2001295">
    <property type="term" value="P:malonyl-CoA biosynthetic process"/>
    <property type="evidence" value="ECO:0007669"/>
    <property type="project" value="UniProtKB-UniPathway"/>
</dbReference>
<dbReference type="PANTHER" id="PTHR42853">
    <property type="entry name" value="ACETYL-COENZYME A CARBOXYLASE CARBOXYL TRANSFERASE SUBUNIT ALPHA"/>
    <property type="match status" value="1"/>
</dbReference>
<dbReference type="GO" id="GO:0006633">
    <property type="term" value="P:fatty acid biosynthetic process"/>
    <property type="evidence" value="ECO:0007669"/>
    <property type="project" value="UniProtKB-KW"/>
</dbReference>
<dbReference type="PROSITE" id="PS50989">
    <property type="entry name" value="COA_CT_CTER"/>
    <property type="match status" value="1"/>
</dbReference>
<comment type="catalytic activity">
    <reaction evidence="10">
        <text>N(6)-carboxybiotinyl-L-lysyl-[protein] + acetyl-CoA = N(6)-biotinyl-L-lysyl-[protein] + malonyl-CoA</text>
        <dbReference type="Rhea" id="RHEA:54728"/>
        <dbReference type="Rhea" id="RHEA-COMP:10505"/>
        <dbReference type="Rhea" id="RHEA-COMP:10506"/>
        <dbReference type="ChEBI" id="CHEBI:57288"/>
        <dbReference type="ChEBI" id="CHEBI:57384"/>
        <dbReference type="ChEBI" id="CHEBI:83144"/>
        <dbReference type="ChEBI" id="CHEBI:83145"/>
        <dbReference type="EC" id="2.1.3.15"/>
    </reaction>
</comment>
<dbReference type="GO" id="GO:0016743">
    <property type="term" value="F:carboxyl- or carbamoyltransferase activity"/>
    <property type="evidence" value="ECO:0007669"/>
    <property type="project" value="InterPro"/>
</dbReference>
<protein>
    <recommendedName>
        <fullName evidence="2">acetyl-CoA carboxytransferase</fullName>
        <ecNumber evidence="2">2.1.3.15</ecNumber>
    </recommendedName>
</protein>
<gene>
    <name evidence="13" type="ORF">DLM65_14770</name>
    <name evidence="12" type="ORF">JF886_09740</name>
</gene>
<accession>A0A2W5YY16</accession>
<evidence type="ECO:0000313" key="15">
    <source>
        <dbReference type="Proteomes" id="UP000606991"/>
    </source>
</evidence>
<dbReference type="InterPro" id="IPR011763">
    <property type="entry name" value="COA_CT_C"/>
</dbReference>
<proteinExistence type="predicted"/>
<dbReference type="GO" id="GO:0003989">
    <property type="term" value="F:acetyl-CoA carboxylase activity"/>
    <property type="evidence" value="ECO:0007669"/>
    <property type="project" value="InterPro"/>
</dbReference>
<reference evidence="13" key="2">
    <citation type="submission" date="2018-05" db="EMBL/GenBank/DDBJ databases">
        <authorList>
            <person name="Ferrari B."/>
        </authorList>
    </citation>
    <scope>NUCLEOTIDE SEQUENCE</scope>
    <source>
        <strain evidence="13">RRmetagenome_bin12</strain>
    </source>
</reference>
<evidence type="ECO:0000313" key="13">
    <source>
        <dbReference type="EMBL" id="PZR77853.1"/>
    </source>
</evidence>
<dbReference type="GO" id="GO:0005524">
    <property type="term" value="F:ATP binding"/>
    <property type="evidence" value="ECO:0007669"/>
    <property type="project" value="UniProtKB-KW"/>
</dbReference>
<dbReference type="InterPro" id="IPR001095">
    <property type="entry name" value="Acetyl_CoA_COase_a_su"/>
</dbReference>
<evidence type="ECO:0000313" key="14">
    <source>
        <dbReference type="Proteomes" id="UP000248724"/>
    </source>
</evidence>